<accession>A0A837NDY5</accession>
<keyword evidence="2" id="KW-1185">Reference proteome</keyword>
<sequence length="169" mass="19804">MNSDDTLKKVTEFLEKNINPCSKIIAESVRRLNYKNITLISRFESSYDVDFDFHVAENIPRNEIHPSPHSDYELLEWLKDNEMLLLARDFALDYPVNQNIEDGDFEVIASELFYRVEHDDELSHLKLSLAKSWIFAGLLFNYDTTFHEPEYCRGIVVGVHKLDSYLVIK</sequence>
<proteinExistence type="predicted"/>
<evidence type="ECO:0000313" key="2">
    <source>
        <dbReference type="Proteomes" id="UP000053030"/>
    </source>
</evidence>
<reference evidence="1 2" key="1">
    <citation type="submission" date="2015-08" db="EMBL/GenBank/DDBJ databases">
        <title>Genome sequencing and assembly of the deep-sea bacterium Idiomarina zobellii.</title>
        <authorList>
            <person name="Mithoefer S.D."/>
            <person name="Rheaume B.A."/>
            <person name="MacLea K.S."/>
        </authorList>
    </citation>
    <scope>NUCLEOTIDE SEQUENCE [LARGE SCALE GENOMIC DNA]</scope>
    <source>
        <strain evidence="1 2">KMM 231</strain>
    </source>
</reference>
<evidence type="ECO:0000313" key="1">
    <source>
        <dbReference type="EMBL" id="KPD21048.1"/>
    </source>
</evidence>
<gene>
    <name evidence="1" type="ORF">AFK76_12205</name>
</gene>
<protein>
    <submittedName>
        <fullName evidence="1">Uncharacterized protein</fullName>
    </submittedName>
</protein>
<name>A0A837NDY5_9GAMM</name>
<comment type="caution">
    <text evidence="1">The sequence shown here is derived from an EMBL/GenBank/DDBJ whole genome shotgun (WGS) entry which is preliminary data.</text>
</comment>
<dbReference type="Proteomes" id="UP000053030">
    <property type="component" value="Unassembled WGS sequence"/>
</dbReference>
<dbReference type="AlphaFoldDB" id="A0A837NDY5"/>
<organism evidence="1 2">
    <name type="scientific">Idiomarina zobellii</name>
    <dbReference type="NCBI Taxonomy" id="86103"/>
    <lineage>
        <taxon>Bacteria</taxon>
        <taxon>Pseudomonadati</taxon>
        <taxon>Pseudomonadota</taxon>
        <taxon>Gammaproteobacteria</taxon>
        <taxon>Alteromonadales</taxon>
        <taxon>Idiomarinaceae</taxon>
        <taxon>Idiomarina</taxon>
    </lineage>
</organism>
<dbReference type="EMBL" id="LHSG01000021">
    <property type="protein sequence ID" value="KPD21048.1"/>
    <property type="molecule type" value="Genomic_DNA"/>
</dbReference>
<dbReference type="RefSeq" id="WP_053954570.1">
    <property type="nucleotide sequence ID" value="NZ_FNCB01000021.1"/>
</dbReference>